<feature type="domain" description="Protein kinase" evidence="7">
    <location>
        <begin position="108"/>
        <end position="373"/>
    </location>
</feature>
<evidence type="ECO:0000256" key="2">
    <source>
        <dbReference type="ARBA" id="ARBA00022741"/>
    </source>
</evidence>
<dbReference type="Proteomes" id="UP001202961">
    <property type="component" value="Unassembled WGS sequence"/>
</dbReference>
<dbReference type="SMART" id="SM00091">
    <property type="entry name" value="PAS"/>
    <property type="match status" value="2"/>
</dbReference>
<evidence type="ECO:0000259" key="8">
    <source>
        <dbReference type="PROSITE" id="PS50112"/>
    </source>
</evidence>
<dbReference type="Pfam" id="PF08447">
    <property type="entry name" value="PAS_3"/>
    <property type="match status" value="1"/>
</dbReference>
<evidence type="ECO:0000256" key="3">
    <source>
        <dbReference type="ARBA" id="ARBA00022777"/>
    </source>
</evidence>
<dbReference type="InterPro" id="IPR035965">
    <property type="entry name" value="PAS-like_dom_sf"/>
</dbReference>
<dbReference type="InterPro" id="IPR017441">
    <property type="entry name" value="Protein_kinase_ATP_BS"/>
</dbReference>
<feature type="domain" description="PAC" evidence="9">
    <location>
        <begin position="560"/>
        <end position="613"/>
    </location>
</feature>
<evidence type="ECO:0000259" key="7">
    <source>
        <dbReference type="PROSITE" id="PS50011"/>
    </source>
</evidence>
<dbReference type="InterPro" id="IPR013655">
    <property type="entry name" value="PAS_fold_3"/>
</dbReference>
<reference evidence="10 11" key="1">
    <citation type="journal article" date="2022" name="Syst. Appl. Microbiol.">
        <title>Rhodopirellula aestuarii sp. nov., a novel member of the genus Rhodopirellula isolated from brackish sediments collected in the Tagus River estuary, Portugal.</title>
        <authorList>
            <person name="Vitorino I.R."/>
            <person name="Klimek D."/>
            <person name="Calusinska M."/>
            <person name="Lobo-da-Cunha A."/>
            <person name="Vasconcelos V."/>
            <person name="Lage O.M."/>
        </authorList>
    </citation>
    <scope>NUCLEOTIDE SEQUENCE [LARGE SCALE GENOMIC DNA]</scope>
    <source>
        <strain evidence="10 11">ICT_H3.1</strain>
    </source>
</reference>
<evidence type="ECO:0000313" key="10">
    <source>
        <dbReference type="EMBL" id="MCM2373525.1"/>
    </source>
</evidence>
<feature type="compositionally biased region" description="Polar residues" evidence="6">
    <location>
        <begin position="389"/>
        <end position="401"/>
    </location>
</feature>
<protein>
    <submittedName>
        <fullName evidence="10">Protein kinase</fullName>
    </submittedName>
</protein>
<name>A0ABT0UAH9_9BACT</name>
<evidence type="ECO:0000256" key="6">
    <source>
        <dbReference type="SAM" id="MobiDB-lite"/>
    </source>
</evidence>
<dbReference type="SMART" id="SM00220">
    <property type="entry name" value="S_TKc"/>
    <property type="match status" value="1"/>
</dbReference>
<proteinExistence type="predicted"/>
<dbReference type="PROSITE" id="PS50113">
    <property type="entry name" value="PAC"/>
    <property type="match status" value="1"/>
</dbReference>
<dbReference type="InterPro" id="IPR000014">
    <property type="entry name" value="PAS"/>
</dbReference>
<dbReference type="SUPFAM" id="SSF55785">
    <property type="entry name" value="PYP-like sensor domain (PAS domain)"/>
    <property type="match status" value="2"/>
</dbReference>
<dbReference type="PROSITE" id="PS00108">
    <property type="entry name" value="PROTEIN_KINASE_ST"/>
    <property type="match status" value="1"/>
</dbReference>
<keyword evidence="4 5" id="KW-0067">ATP-binding</keyword>
<dbReference type="PROSITE" id="PS50011">
    <property type="entry name" value="PROTEIN_KINASE_DOM"/>
    <property type="match status" value="1"/>
</dbReference>
<dbReference type="Pfam" id="PF13426">
    <property type="entry name" value="PAS_9"/>
    <property type="match status" value="1"/>
</dbReference>
<keyword evidence="3 10" id="KW-0418">Kinase</keyword>
<dbReference type="PANTHER" id="PTHR43289">
    <property type="entry name" value="MITOGEN-ACTIVATED PROTEIN KINASE KINASE KINASE 20-RELATED"/>
    <property type="match status" value="1"/>
</dbReference>
<dbReference type="SUPFAM" id="SSF56112">
    <property type="entry name" value="Protein kinase-like (PK-like)"/>
    <property type="match status" value="1"/>
</dbReference>
<dbReference type="PROSITE" id="PS50112">
    <property type="entry name" value="PAS"/>
    <property type="match status" value="1"/>
</dbReference>
<dbReference type="PANTHER" id="PTHR43289:SF6">
    <property type="entry name" value="SERINE_THREONINE-PROTEIN KINASE NEKL-3"/>
    <property type="match status" value="1"/>
</dbReference>
<keyword evidence="2 5" id="KW-0547">Nucleotide-binding</keyword>
<dbReference type="InterPro" id="IPR011009">
    <property type="entry name" value="Kinase-like_dom_sf"/>
</dbReference>
<keyword evidence="11" id="KW-1185">Reference proteome</keyword>
<feature type="region of interest" description="Disordered" evidence="6">
    <location>
        <begin position="384"/>
        <end position="406"/>
    </location>
</feature>
<dbReference type="Gene3D" id="1.10.510.10">
    <property type="entry name" value="Transferase(Phosphotransferase) domain 1"/>
    <property type="match status" value="1"/>
</dbReference>
<evidence type="ECO:0000256" key="5">
    <source>
        <dbReference type="PROSITE-ProRule" id="PRU10141"/>
    </source>
</evidence>
<feature type="domain" description="PAS" evidence="8">
    <location>
        <begin position="614"/>
        <end position="686"/>
    </location>
</feature>
<keyword evidence="1" id="KW-0808">Transferase</keyword>
<organism evidence="10 11">
    <name type="scientific">Aporhodopirellula aestuarii</name>
    <dbReference type="NCBI Taxonomy" id="2950107"/>
    <lineage>
        <taxon>Bacteria</taxon>
        <taxon>Pseudomonadati</taxon>
        <taxon>Planctomycetota</taxon>
        <taxon>Planctomycetia</taxon>
        <taxon>Pirellulales</taxon>
        <taxon>Pirellulaceae</taxon>
        <taxon>Aporhodopirellula</taxon>
    </lineage>
</organism>
<dbReference type="InterPro" id="IPR008271">
    <property type="entry name" value="Ser/Thr_kinase_AS"/>
</dbReference>
<dbReference type="RefSeq" id="WP_250931281.1">
    <property type="nucleotide sequence ID" value="NZ_JAMQBK010000062.1"/>
</dbReference>
<dbReference type="InterPro" id="IPR000719">
    <property type="entry name" value="Prot_kinase_dom"/>
</dbReference>
<dbReference type="CDD" id="cd14014">
    <property type="entry name" value="STKc_PknB_like"/>
    <property type="match status" value="1"/>
</dbReference>
<dbReference type="Pfam" id="PF00069">
    <property type="entry name" value="Pkinase"/>
    <property type="match status" value="1"/>
</dbReference>
<comment type="caution">
    <text evidence="10">The sequence shown here is derived from an EMBL/GenBank/DDBJ whole genome shotgun (WGS) entry which is preliminary data.</text>
</comment>
<dbReference type="PROSITE" id="PS00107">
    <property type="entry name" value="PROTEIN_KINASE_ATP"/>
    <property type="match status" value="1"/>
</dbReference>
<evidence type="ECO:0000256" key="4">
    <source>
        <dbReference type="ARBA" id="ARBA00022840"/>
    </source>
</evidence>
<sequence length="730" mass="81666">MATLLDTIFGDKNLSQRLAEMPSDAKTITLSLTEARLTLEHPEWTDSGPIPPLLQQTVDEQTDLAALRADEGFVPPRKVISLGQLTSTAEGGAAAGQGAGGGIDDIEYRLIGKLGSGGTGIVYQAHQRAIDREVAVKVLRHELAGDRQSRHRFLTEARVIGSLDHPNVIALHDLCIDSEGHLFYAMKRIDGTSWDQQIDQFSVEENLTILLRVADAIRYAHSRGLIHRDIKPENVMLGRFGEALVADWGLAIQLHRPKGTAATSEWSSGGSAIGGTPAYMAPEQASGMLEEISMLTDVYLLGAILFQILTGRPPHRGTSLLDCIHSAANNVIQPTEVVGELMDAAMKAMATDPKQRYQSVEEFISAITDHRTHQESERLVRRARRRVWPQQSDASGTQDADPTTEETYERFRVGQALLHEAIELWPENIRATDTLKQVQLEFARFTAGRGDLDLSLRLYAAAGEADCEAAVRVRRDRDRRDKVRESHAKYSALFTQSPEAGLLIRWDDGVVLEANNACLTMLGYEEGELVGGKIAELEIWACPKHRKNFVETLTREGHVENFETQFLRKSDTQDRLIDVLISSRTVSVNGNEMLLSTIRDITQRRDAERNLEQSRRRLRDLQRLAGLGTWSFDPRTEVIQWSEETFRLSGRDPEKGVPSFDEFFDQIHPDDRERLNLVLDQALKTGTSYQLHIRQRDDEGNYRSLLTRGRPVIDDDGKTIEVYGIVMPGN</sequence>
<dbReference type="CDD" id="cd00130">
    <property type="entry name" value="PAS"/>
    <property type="match status" value="2"/>
</dbReference>
<feature type="binding site" evidence="5">
    <location>
        <position position="137"/>
    </location>
    <ligand>
        <name>ATP</name>
        <dbReference type="ChEBI" id="CHEBI:30616"/>
    </ligand>
</feature>
<dbReference type="NCBIfam" id="TIGR00229">
    <property type="entry name" value="sensory_box"/>
    <property type="match status" value="1"/>
</dbReference>
<accession>A0ABT0UAH9</accession>
<evidence type="ECO:0000256" key="1">
    <source>
        <dbReference type="ARBA" id="ARBA00022679"/>
    </source>
</evidence>
<evidence type="ECO:0000259" key="9">
    <source>
        <dbReference type="PROSITE" id="PS50113"/>
    </source>
</evidence>
<dbReference type="InterPro" id="IPR000700">
    <property type="entry name" value="PAS-assoc_C"/>
</dbReference>
<dbReference type="Gene3D" id="3.30.450.20">
    <property type="entry name" value="PAS domain"/>
    <property type="match status" value="2"/>
</dbReference>
<dbReference type="Gene3D" id="3.30.200.20">
    <property type="entry name" value="Phosphorylase Kinase, domain 1"/>
    <property type="match status" value="1"/>
</dbReference>
<evidence type="ECO:0000313" key="11">
    <source>
        <dbReference type="Proteomes" id="UP001202961"/>
    </source>
</evidence>
<gene>
    <name evidence="10" type="ORF">NB063_23180</name>
</gene>
<dbReference type="GO" id="GO:0016301">
    <property type="term" value="F:kinase activity"/>
    <property type="evidence" value="ECO:0007669"/>
    <property type="project" value="UniProtKB-KW"/>
</dbReference>
<dbReference type="EMBL" id="JAMQBK010000062">
    <property type="protein sequence ID" value="MCM2373525.1"/>
    <property type="molecule type" value="Genomic_DNA"/>
</dbReference>